<evidence type="ECO:0000313" key="2">
    <source>
        <dbReference type="Proteomes" id="UP001207294"/>
    </source>
</evidence>
<name>A0ABT3C3J6_9PSED</name>
<dbReference type="Proteomes" id="UP001207294">
    <property type="component" value="Unassembled WGS sequence"/>
</dbReference>
<gene>
    <name evidence="1" type="ORF">OH718_24025</name>
</gene>
<proteinExistence type="predicted"/>
<evidence type="ECO:0000313" key="1">
    <source>
        <dbReference type="EMBL" id="MCV4379673.1"/>
    </source>
</evidence>
<dbReference type="GeneID" id="93562464"/>
<reference evidence="1 2" key="1">
    <citation type="submission" date="2022-10" db="EMBL/GenBank/DDBJ databases">
        <title>Characterization of Pseudomonas capsici strains from pepper and tomato in Georgia.</title>
        <authorList>
            <person name="Zhao M."/>
            <person name="Dutta B."/>
        </authorList>
    </citation>
    <scope>NUCLEOTIDE SEQUENCE [LARGE SCALE GENOMIC DNA]</scope>
    <source>
        <strain evidence="1 2">Pc20-5</strain>
    </source>
</reference>
<evidence type="ECO:0008006" key="3">
    <source>
        <dbReference type="Google" id="ProtNLM"/>
    </source>
</evidence>
<sequence>MKVNGLLIITLAVSTAILGACASIPELMARKDWEGRDINDAFEKWGPPQKMEQTPNGVFAFTWTMAHDVTESVHQGTSQNYSNGVLYLTDHYADETRRVGCKIVMYAAPDQKILKAYSQGGCNGYMTSPVK</sequence>
<dbReference type="PROSITE" id="PS51257">
    <property type="entry name" value="PROKAR_LIPOPROTEIN"/>
    <property type="match status" value="1"/>
</dbReference>
<keyword evidence="2" id="KW-1185">Reference proteome</keyword>
<dbReference type="RefSeq" id="WP_206402356.1">
    <property type="nucleotide sequence ID" value="NZ_JAFGZD010000011.1"/>
</dbReference>
<dbReference type="EMBL" id="JAOXML010000032">
    <property type="protein sequence ID" value="MCV4379673.1"/>
    <property type="molecule type" value="Genomic_DNA"/>
</dbReference>
<protein>
    <recommendedName>
        <fullName evidence="3">Lipoprotein</fullName>
    </recommendedName>
</protein>
<accession>A0ABT3C3J6</accession>
<comment type="caution">
    <text evidence="1">The sequence shown here is derived from an EMBL/GenBank/DDBJ whole genome shotgun (WGS) entry which is preliminary data.</text>
</comment>
<organism evidence="1 2">
    <name type="scientific">Pseudomonas capsici</name>
    <dbReference type="NCBI Taxonomy" id="2810614"/>
    <lineage>
        <taxon>Bacteria</taxon>
        <taxon>Pseudomonadati</taxon>
        <taxon>Pseudomonadota</taxon>
        <taxon>Gammaproteobacteria</taxon>
        <taxon>Pseudomonadales</taxon>
        <taxon>Pseudomonadaceae</taxon>
        <taxon>Pseudomonas</taxon>
    </lineage>
</organism>